<dbReference type="Proteomes" id="UP001199816">
    <property type="component" value="Unassembled WGS sequence"/>
</dbReference>
<dbReference type="InterPro" id="IPR012910">
    <property type="entry name" value="Plug_dom"/>
</dbReference>
<accession>A0ABS8PRU3</accession>
<dbReference type="Gene3D" id="2.60.40.1120">
    <property type="entry name" value="Carboxypeptidase-like, regulatory domain"/>
    <property type="match status" value="1"/>
</dbReference>
<keyword evidence="1" id="KW-1134">Transmembrane beta strand</keyword>
<dbReference type="RefSeq" id="WP_231005047.1">
    <property type="nucleotide sequence ID" value="NZ_JAJNEC010000005.1"/>
</dbReference>
<sequence>MTRSIYLVLLLFLFPAASAIAQTKKITGFVRDESGAPVVNATLLVKGTTITALADTSGMFVLPAKERDVLTVSSVGYETKEVVVTASETLDVVLKKNDQGMDEVVVVGYGTQRRINVSGAVDQIAGKKIAERPVANILQGLQGLSAGLNISYAGGAPGAVPNINIRGMGSINGGSPLILIDGVASQNDDLLRLNPSDVESITTLRDGGSAAIYGARAAFGVLMITTKKGKVGGKQVISYNNYFALSKRTVMPDPITDPFIYKKLRKLAIDNSPWNTPNYGTFLPWEQTWAKQRSEDPSSAPEVMPNPDKPAEWAYMGDYNFNDYFFSNSNFSTYHTLSFSGSSAGKAPITYLLSADYTKENGLIKITKNDWNRYGLRANLGINPVSWLKVEDNLTTYQLIKDMPTYNVTDVYYTQPVNVPKNPDGTWGNNSAGILAGGLVDGGRNMETRFGFTNILRGVATFLKGDLIFTGTMSHKRELWKSDYSSLPFNVGYGPNDVRTINTPGVISNVNGTVKQDIYDLFGNYNKTVGEHEFKLTAGYNQEYYQWDPLSVSRNQLISPGLPFIHLTVGTEPSIQQTGFGSPYYDYAVRSYFGRLNYTFGNRYIIDLIARRDGSSRFPPTNRWAFTPGISGAWVVNREKFWEAMGSVFSTFKIRGSYAKQGNQSVGEYYGYIQNLPKGTSGYLVDGVRPPITGSPGLTVDPTNYTWEQVSTTNVGTDMGFLNDRLNLAFDYYIRQTGGMLAPARVLPAVLGTAAPKQNAADMETRGWEFTLGYNTSFDVANKPFSLNAKVQVWDSKSKITKYDNPLGLFGAAYRQGQTVGELWGLQNDGLFASKEEIAALDQSAIIPWGELDIVPGWPRYKDMDGNKKIQLGLSDKDPKDLRIIGNTQPRYRYSFNLDLGWNNIDLSVFLQGVAKMDYYPHHYLFWGLYQQPYANIYPWNLDFYRPTAATDAEKATYPQAYINAGLANANINAYYPVLQSWLADNNYRDGNGNAAGLDIPQSQYLLSAAYLRIKNITAGYTLPRQLTERVNISRLRIFFTGENIFEFSKIKKYVDPESIIDGYGWAYPYQRKYSVGLNLTF</sequence>
<dbReference type="InterPro" id="IPR023996">
    <property type="entry name" value="TonB-dep_OMP_SusC/RagA"/>
</dbReference>
<protein>
    <submittedName>
        <fullName evidence="4">SusC/RagA family TonB-linked outer membrane protein</fullName>
    </submittedName>
</protein>
<gene>
    <name evidence="4" type="ORF">LQ567_13520</name>
</gene>
<comment type="caution">
    <text evidence="4">The sequence shown here is derived from an EMBL/GenBank/DDBJ whole genome shotgun (WGS) entry which is preliminary data.</text>
</comment>
<keyword evidence="1" id="KW-0813">Transport</keyword>
<comment type="subcellular location">
    <subcellularLocation>
        <location evidence="1">Cell outer membrane</location>
        <topology evidence="1">Multi-pass membrane protein</topology>
    </subcellularLocation>
</comment>
<dbReference type="NCBIfam" id="TIGR04056">
    <property type="entry name" value="OMP_RagA_SusC"/>
    <property type="match status" value="1"/>
</dbReference>
<organism evidence="4 5">
    <name type="scientific">Niabella pedocola</name>
    <dbReference type="NCBI Taxonomy" id="1752077"/>
    <lineage>
        <taxon>Bacteria</taxon>
        <taxon>Pseudomonadati</taxon>
        <taxon>Bacteroidota</taxon>
        <taxon>Chitinophagia</taxon>
        <taxon>Chitinophagales</taxon>
        <taxon>Chitinophagaceae</taxon>
        <taxon>Niabella</taxon>
    </lineage>
</organism>
<dbReference type="Gene3D" id="2.170.130.10">
    <property type="entry name" value="TonB-dependent receptor, plug domain"/>
    <property type="match status" value="1"/>
</dbReference>
<dbReference type="SUPFAM" id="SSF56935">
    <property type="entry name" value="Porins"/>
    <property type="match status" value="1"/>
</dbReference>
<feature type="domain" description="TonB-dependent receptor plug" evidence="3">
    <location>
        <begin position="116"/>
        <end position="221"/>
    </location>
</feature>
<evidence type="ECO:0000313" key="4">
    <source>
        <dbReference type="EMBL" id="MCD2423789.1"/>
    </source>
</evidence>
<keyword evidence="2" id="KW-0732">Signal</keyword>
<comment type="similarity">
    <text evidence="1">Belongs to the TonB-dependent receptor family.</text>
</comment>
<dbReference type="SUPFAM" id="SSF49464">
    <property type="entry name" value="Carboxypeptidase regulatory domain-like"/>
    <property type="match status" value="1"/>
</dbReference>
<dbReference type="PROSITE" id="PS52016">
    <property type="entry name" value="TONB_DEPENDENT_REC_3"/>
    <property type="match status" value="1"/>
</dbReference>
<evidence type="ECO:0000313" key="5">
    <source>
        <dbReference type="Proteomes" id="UP001199816"/>
    </source>
</evidence>
<dbReference type="InterPro" id="IPR037066">
    <property type="entry name" value="Plug_dom_sf"/>
</dbReference>
<dbReference type="EMBL" id="JAJNEC010000005">
    <property type="protein sequence ID" value="MCD2423789.1"/>
    <property type="molecule type" value="Genomic_DNA"/>
</dbReference>
<evidence type="ECO:0000259" key="3">
    <source>
        <dbReference type="Pfam" id="PF07715"/>
    </source>
</evidence>
<keyword evidence="1" id="KW-0998">Cell outer membrane</keyword>
<keyword evidence="1" id="KW-0812">Transmembrane</keyword>
<dbReference type="Pfam" id="PF07715">
    <property type="entry name" value="Plug"/>
    <property type="match status" value="1"/>
</dbReference>
<feature type="signal peptide" evidence="2">
    <location>
        <begin position="1"/>
        <end position="21"/>
    </location>
</feature>
<evidence type="ECO:0000256" key="1">
    <source>
        <dbReference type="PROSITE-ProRule" id="PRU01360"/>
    </source>
</evidence>
<feature type="chain" id="PRO_5045876873" evidence="2">
    <location>
        <begin position="22"/>
        <end position="1082"/>
    </location>
</feature>
<proteinExistence type="inferred from homology"/>
<dbReference type="Pfam" id="PF13715">
    <property type="entry name" value="CarbopepD_reg_2"/>
    <property type="match status" value="1"/>
</dbReference>
<keyword evidence="1" id="KW-0472">Membrane</keyword>
<dbReference type="InterPro" id="IPR039426">
    <property type="entry name" value="TonB-dep_rcpt-like"/>
</dbReference>
<reference evidence="4 5" key="1">
    <citation type="submission" date="2021-11" db="EMBL/GenBank/DDBJ databases">
        <title>Genomic of Niabella pedocola.</title>
        <authorList>
            <person name="Wu T."/>
        </authorList>
    </citation>
    <scope>NUCLEOTIDE SEQUENCE [LARGE SCALE GENOMIC DNA]</scope>
    <source>
        <strain evidence="4 5">JCM 31011</strain>
    </source>
</reference>
<evidence type="ECO:0000256" key="2">
    <source>
        <dbReference type="SAM" id="SignalP"/>
    </source>
</evidence>
<keyword evidence="5" id="KW-1185">Reference proteome</keyword>
<dbReference type="InterPro" id="IPR008969">
    <property type="entry name" value="CarboxyPept-like_regulatory"/>
</dbReference>
<name>A0ABS8PRU3_9BACT</name>